<gene>
    <name evidence="7" type="ORF">D5018_03175</name>
</gene>
<feature type="transmembrane region" description="Helical" evidence="6">
    <location>
        <begin position="162"/>
        <end position="181"/>
    </location>
</feature>
<dbReference type="InterPro" id="IPR050833">
    <property type="entry name" value="Poly_Biosynth_Transport"/>
</dbReference>
<feature type="transmembrane region" description="Helical" evidence="6">
    <location>
        <begin position="372"/>
        <end position="390"/>
    </location>
</feature>
<feature type="transmembrane region" description="Helical" evidence="6">
    <location>
        <begin position="124"/>
        <end position="150"/>
    </location>
</feature>
<feature type="transmembrane region" description="Helical" evidence="6">
    <location>
        <begin position="338"/>
        <end position="363"/>
    </location>
</feature>
<dbReference type="EMBL" id="QZEI01000005">
    <property type="protein sequence ID" value="RLV61275.1"/>
    <property type="molecule type" value="Genomic_DNA"/>
</dbReference>
<dbReference type="PANTHER" id="PTHR30250:SF11">
    <property type="entry name" value="O-ANTIGEN TRANSPORTER-RELATED"/>
    <property type="match status" value="1"/>
</dbReference>
<evidence type="ECO:0000256" key="3">
    <source>
        <dbReference type="ARBA" id="ARBA00022692"/>
    </source>
</evidence>
<evidence type="ECO:0000313" key="7">
    <source>
        <dbReference type="EMBL" id="RLV61275.1"/>
    </source>
</evidence>
<keyword evidence="4 6" id="KW-1133">Transmembrane helix</keyword>
<comment type="caution">
    <text evidence="7">The sequence shown here is derived from an EMBL/GenBank/DDBJ whole genome shotgun (WGS) entry which is preliminary data.</text>
</comment>
<dbReference type="PANTHER" id="PTHR30250">
    <property type="entry name" value="PST FAMILY PREDICTED COLANIC ACID TRANSPORTER"/>
    <property type="match status" value="1"/>
</dbReference>
<name>A0A3L8Q115_9GAMM</name>
<evidence type="ECO:0000256" key="5">
    <source>
        <dbReference type="ARBA" id="ARBA00023136"/>
    </source>
</evidence>
<dbReference type="GO" id="GO:0005886">
    <property type="term" value="C:plasma membrane"/>
    <property type="evidence" value="ECO:0007669"/>
    <property type="project" value="UniProtKB-SubCell"/>
</dbReference>
<evidence type="ECO:0000256" key="4">
    <source>
        <dbReference type="ARBA" id="ARBA00022989"/>
    </source>
</evidence>
<feature type="transmembrane region" description="Helical" evidence="6">
    <location>
        <begin position="396"/>
        <end position="416"/>
    </location>
</feature>
<dbReference type="OrthoDB" id="6283795at2"/>
<keyword evidence="8" id="KW-1185">Reference proteome</keyword>
<evidence type="ECO:0000313" key="8">
    <source>
        <dbReference type="Proteomes" id="UP000281474"/>
    </source>
</evidence>
<evidence type="ECO:0000256" key="2">
    <source>
        <dbReference type="ARBA" id="ARBA00022475"/>
    </source>
</evidence>
<feature type="transmembrane region" description="Helical" evidence="6">
    <location>
        <begin position="263"/>
        <end position="289"/>
    </location>
</feature>
<feature type="transmembrane region" description="Helical" evidence="6">
    <location>
        <begin position="226"/>
        <end position="243"/>
    </location>
</feature>
<evidence type="ECO:0000256" key="6">
    <source>
        <dbReference type="SAM" id="Phobius"/>
    </source>
</evidence>
<keyword evidence="2" id="KW-1003">Cell membrane</keyword>
<dbReference type="Pfam" id="PF01943">
    <property type="entry name" value="Polysacc_synt"/>
    <property type="match status" value="1"/>
</dbReference>
<dbReference type="Proteomes" id="UP000281474">
    <property type="component" value="Unassembled WGS sequence"/>
</dbReference>
<organism evidence="7 8">
    <name type="scientific">Parashewanella curva</name>
    <dbReference type="NCBI Taxonomy" id="2338552"/>
    <lineage>
        <taxon>Bacteria</taxon>
        <taxon>Pseudomonadati</taxon>
        <taxon>Pseudomonadota</taxon>
        <taxon>Gammaproteobacteria</taxon>
        <taxon>Alteromonadales</taxon>
        <taxon>Shewanellaceae</taxon>
        <taxon>Parashewanella</taxon>
    </lineage>
</organism>
<keyword evidence="3 6" id="KW-0812">Transmembrane</keyword>
<accession>A0A3L8Q115</accession>
<keyword evidence="5 6" id="KW-0472">Membrane</keyword>
<feature type="transmembrane region" description="Helical" evidence="6">
    <location>
        <begin position="187"/>
        <end position="205"/>
    </location>
</feature>
<dbReference type="AlphaFoldDB" id="A0A3L8Q115"/>
<feature type="transmembrane region" description="Helical" evidence="6">
    <location>
        <begin position="92"/>
        <end position="112"/>
    </location>
</feature>
<proteinExistence type="predicted"/>
<dbReference type="RefSeq" id="WP_121837537.1">
    <property type="nucleotide sequence ID" value="NZ_ML014756.1"/>
</dbReference>
<dbReference type="InterPro" id="IPR002797">
    <property type="entry name" value="Polysacc_synth"/>
</dbReference>
<sequence length="439" mass="48724">MDKTHSKNQYLRRGSILMLTTFALGFIMAYAFNVALSNMLGPVDYGDYKVAEAYIALGSLVVMMGGSRATASFLSKQINDGSGEGVWEYVRFYIVLSTVLSLVLLFLIYAVHHYHLSLFPEKEYHPLIIASLALPLVAMAALFGGILQLAKHLNLSFLPWRIGYPGLRLLLCGGFFLIFGSLDDFEAVALTLIAAFLIAVFCAYHTLRLGLMPLKRDKNFVKPIEWLKISTPMMMIIALQTFMRQVDIYMIEFQLDEMSVGHYAAAMTSVSVINSVQSAIYGLIIPLIIPTLESGKAAIIQMNRKAFFILLKTVIPTFCLLGLFGTQLLSVFGNDVENTYICLMTLAAGFCIYGINSASVLWLQYSGQERWLMYNLMITLGINATLNYILIPRMGIEGAAIATSLSLIISTIIVVVKLKMHLGFFPWTSPEEKGEVESA</sequence>
<protein>
    <submittedName>
        <fullName evidence="7">Uncharacterized protein</fullName>
    </submittedName>
</protein>
<reference evidence="7 8" key="1">
    <citation type="submission" date="2018-09" db="EMBL/GenBank/DDBJ databases">
        <title>Phylogeny of the Shewanellaceae, and recommendation for two new genera, Pseudoshewanella and Parashewanella.</title>
        <authorList>
            <person name="Wang G."/>
        </authorList>
    </citation>
    <scope>NUCLEOTIDE SEQUENCE [LARGE SCALE GENOMIC DNA]</scope>
    <source>
        <strain evidence="7 8">C51</strain>
    </source>
</reference>
<feature type="transmembrane region" description="Helical" evidence="6">
    <location>
        <begin position="309"/>
        <end position="332"/>
    </location>
</feature>
<feature type="transmembrane region" description="Helical" evidence="6">
    <location>
        <begin position="16"/>
        <end position="33"/>
    </location>
</feature>
<feature type="transmembrane region" description="Helical" evidence="6">
    <location>
        <begin position="53"/>
        <end position="71"/>
    </location>
</feature>
<evidence type="ECO:0000256" key="1">
    <source>
        <dbReference type="ARBA" id="ARBA00004651"/>
    </source>
</evidence>
<comment type="subcellular location">
    <subcellularLocation>
        <location evidence="1">Cell membrane</location>
        <topology evidence="1">Multi-pass membrane protein</topology>
    </subcellularLocation>
</comment>